<evidence type="ECO:0000256" key="1">
    <source>
        <dbReference type="ARBA" id="ARBA00004377"/>
    </source>
</evidence>
<dbReference type="AlphaFoldDB" id="A0A369VRY3"/>
<keyword evidence="9" id="KW-0472">Membrane</keyword>
<dbReference type="EMBL" id="QQNB01000002">
    <property type="protein sequence ID" value="RDE05148.1"/>
    <property type="molecule type" value="Genomic_DNA"/>
</dbReference>
<evidence type="ECO:0000256" key="7">
    <source>
        <dbReference type="ARBA" id="ARBA00022927"/>
    </source>
</evidence>
<keyword evidence="8" id="KW-1133">Transmembrane helix</keyword>
<organism evidence="10 11">
    <name type="scientific">Sphingomonas aracearum</name>
    <dbReference type="NCBI Taxonomy" id="2283317"/>
    <lineage>
        <taxon>Bacteria</taxon>
        <taxon>Pseudomonadati</taxon>
        <taxon>Pseudomonadota</taxon>
        <taxon>Alphaproteobacteria</taxon>
        <taxon>Sphingomonadales</taxon>
        <taxon>Sphingomonadaceae</taxon>
        <taxon>Sphingomonas</taxon>
    </lineage>
</organism>
<evidence type="ECO:0000256" key="9">
    <source>
        <dbReference type="ARBA" id="ARBA00023136"/>
    </source>
</evidence>
<evidence type="ECO:0000313" key="10">
    <source>
        <dbReference type="EMBL" id="RDE05148.1"/>
    </source>
</evidence>
<evidence type="ECO:0000256" key="2">
    <source>
        <dbReference type="ARBA" id="ARBA00010637"/>
    </source>
</evidence>
<dbReference type="Gene3D" id="3.30.1360.100">
    <property type="entry name" value="General secretion pathway protein M, EpsM"/>
    <property type="match status" value="1"/>
</dbReference>
<evidence type="ECO:0000256" key="5">
    <source>
        <dbReference type="ARBA" id="ARBA00022519"/>
    </source>
</evidence>
<comment type="caution">
    <text evidence="10">The sequence shown here is derived from an EMBL/GenBank/DDBJ whole genome shotgun (WGS) entry which is preliminary data.</text>
</comment>
<dbReference type="SUPFAM" id="SSF103054">
    <property type="entry name" value="General secretion pathway protein M, EpsM"/>
    <property type="match status" value="1"/>
</dbReference>
<comment type="similarity">
    <text evidence="2">Belongs to the GSP M family.</text>
</comment>
<keyword evidence="11" id="KW-1185">Reference proteome</keyword>
<accession>A0A369VRY3</accession>
<evidence type="ECO:0000256" key="4">
    <source>
        <dbReference type="ARBA" id="ARBA00022475"/>
    </source>
</evidence>
<protein>
    <submittedName>
        <fullName evidence="10">Type II secretion system protein M</fullName>
    </submittedName>
</protein>
<gene>
    <name evidence="10" type="ORF">DVW87_07655</name>
</gene>
<name>A0A369VRY3_9SPHN</name>
<dbReference type="InterPro" id="IPR007690">
    <property type="entry name" value="T2SS_GspM"/>
</dbReference>
<evidence type="ECO:0000256" key="8">
    <source>
        <dbReference type="ARBA" id="ARBA00022989"/>
    </source>
</evidence>
<sequence length="155" mass="16443">MSGLRLWFAGRSLRERRLILVMLALLAVTLVWAGILLPVTDGLASARTRHADAVLRLAETQARVAAIRAVPRAAPLGQPLDAEVRARADAAGFTVASLAPQGSDRVQLSITQARPGALFAWIAGLEEAGILVETMAITNNGDQTVSLQLTLRSQA</sequence>
<reference evidence="10 11" key="1">
    <citation type="submission" date="2018-07" db="EMBL/GenBank/DDBJ databases">
        <title>a novel species of Sphingomonas isolated from the rhizosphere soil of Araceae plant.</title>
        <authorList>
            <person name="Zhiyong W."/>
            <person name="Qinglan Z."/>
            <person name="Zhiwei F."/>
            <person name="Ding X."/>
            <person name="Gejiao W."/>
            <person name="Shixue Z."/>
        </authorList>
    </citation>
    <scope>NUCLEOTIDE SEQUENCE [LARGE SCALE GENOMIC DNA]</scope>
    <source>
        <strain evidence="10 11">WZY 27</strain>
    </source>
</reference>
<keyword evidence="7" id="KW-0653">Protein transport</keyword>
<dbReference type="GO" id="GO:0015628">
    <property type="term" value="P:protein secretion by the type II secretion system"/>
    <property type="evidence" value="ECO:0007669"/>
    <property type="project" value="InterPro"/>
</dbReference>
<keyword evidence="3" id="KW-0813">Transport</keyword>
<dbReference type="Pfam" id="PF04612">
    <property type="entry name" value="T2SSM"/>
    <property type="match status" value="1"/>
</dbReference>
<dbReference type="OrthoDB" id="7432850at2"/>
<comment type="subcellular location">
    <subcellularLocation>
        <location evidence="1">Cell inner membrane</location>
        <topology evidence="1">Single-pass membrane protein</topology>
    </subcellularLocation>
</comment>
<dbReference type="Proteomes" id="UP000253918">
    <property type="component" value="Unassembled WGS sequence"/>
</dbReference>
<keyword evidence="6" id="KW-0812">Transmembrane</keyword>
<proteinExistence type="inferred from homology"/>
<dbReference type="InterPro" id="IPR023229">
    <property type="entry name" value="T2SS_M_periplasmic_sf"/>
</dbReference>
<dbReference type="RefSeq" id="WP_114687219.1">
    <property type="nucleotide sequence ID" value="NZ_QQNB01000002.1"/>
</dbReference>
<evidence type="ECO:0000256" key="6">
    <source>
        <dbReference type="ARBA" id="ARBA00022692"/>
    </source>
</evidence>
<dbReference type="GO" id="GO:0005886">
    <property type="term" value="C:plasma membrane"/>
    <property type="evidence" value="ECO:0007669"/>
    <property type="project" value="UniProtKB-SubCell"/>
</dbReference>
<dbReference type="GO" id="GO:0015627">
    <property type="term" value="C:type II protein secretion system complex"/>
    <property type="evidence" value="ECO:0007669"/>
    <property type="project" value="InterPro"/>
</dbReference>
<keyword evidence="5" id="KW-0997">Cell inner membrane</keyword>
<keyword evidence="4" id="KW-1003">Cell membrane</keyword>
<evidence type="ECO:0000313" key="11">
    <source>
        <dbReference type="Proteomes" id="UP000253918"/>
    </source>
</evidence>
<evidence type="ECO:0000256" key="3">
    <source>
        <dbReference type="ARBA" id="ARBA00022448"/>
    </source>
</evidence>